<dbReference type="OrthoDB" id="350519at2157"/>
<proteinExistence type="predicted"/>
<dbReference type="Proteomes" id="UP000185687">
    <property type="component" value="Unassembled WGS sequence"/>
</dbReference>
<keyword evidence="2" id="KW-0614">Plasmid</keyword>
<reference evidence="3 4" key="2">
    <citation type="submission" date="2017-01" db="EMBL/GenBank/DDBJ databases">
        <authorList>
            <person name="Mah S.A."/>
            <person name="Swanson W.J."/>
            <person name="Moy G.W."/>
            <person name="Vacquier V.D."/>
        </authorList>
    </citation>
    <scope>NUCLEOTIDE SEQUENCE [LARGE SCALE GENOMIC DNA]</scope>
    <source>
        <strain evidence="3 4">CGMCC 1.8909</strain>
    </source>
</reference>
<evidence type="ECO:0000313" key="3">
    <source>
        <dbReference type="EMBL" id="SIS09524.1"/>
    </source>
</evidence>
<protein>
    <submittedName>
        <fullName evidence="3">Uncharacterized protein</fullName>
    </submittedName>
</protein>
<gene>
    <name evidence="2" type="ORF">BB347_17445</name>
    <name evidence="3" type="ORF">SAMN05421809_3839</name>
</gene>
<dbReference type="KEGG" id="hda:BB347_17445"/>
<dbReference type="EMBL" id="FTNP01000011">
    <property type="protein sequence ID" value="SIS09524.1"/>
    <property type="molecule type" value="Genomic_DNA"/>
</dbReference>
<dbReference type="Pfam" id="PF19865">
    <property type="entry name" value="DUF6338"/>
    <property type="match status" value="1"/>
</dbReference>
<dbReference type="AlphaFoldDB" id="A0A1N7GAJ3"/>
<feature type="transmembrane region" description="Helical" evidence="1">
    <location>
        <begin position="6"/>
        <end position="27"/>
    </location>
</feature>
<sequence>MVTAETLTLAALLIAPGVIAVLIGVTLGVVEQQVGRDRFYLTSFISSIFIDVIFIWIVQTWWGEQVTDRSALEGIFFAEQQFNVSAAVLLFVLSCMLGLVYAITLTYNTSHFLREVLGRFTSHKRNPWQPWVGGLRDAEQVMVQLKNGTDVVGMLAEYSRVEKERQLVLHSPVITNLEPLDEEPNRKKMIIPEDQIALVHVMSTREREGLRDKIRSALGQLCSDDK</sequence>
<evidence type="ECO:0000313" key="4">
    <source>
        <dbReference type="Proteomes" id="UP000185687"/>
    </source>
</evidence>
<dbReference type="EMBL" id="CP019329">
    <property type="protein sequence ID" value="APX98500.1"/>
    <property type="molecule type" value="Genomic_DNA"/>
</dbReference>
<feature type="transmembrane region" description="Helical" evidence="1">
    <location>
        <begin position="39"/>
        <end position="62"/>
    </location>
</feature>
<dbReference type="GeneID" id="30957766"/>
<keyword evidence="4" id="KW-1185">Reference proteome</keyword>
<reference evidence="2 5" key="1">
    <citation type="submission" date="2017-01" db="EMBL/GenBank/DDBJ databases">
        <title>Complete genome sequence of Haloterrigena daqingensis type strain (JX313T).</title>
        <authorList>
            <person name="Shuang W."/>
        </authorList>
    </citation>
    <scope>NUCLEOTIDE SEQUENCE [LARGE SCALE GENOMIC DNA]</scope>
    <source>
        <strain evidence="5">JX313</strain>
        <strain evidence="2">JX313T</strain>
        <plasmid evidence="5">Plasmid unnamed2</plasmid>
        <plasmid evidence="2">unnamed2</plasmid>
    </source>
</reference>
<evidence type="ECO:0000313" key="5">
    <source>
        <dbReference type="Proteomes" id="UP000187321"/>
    </source>
</evidence>
<accession>A0A1N7GAJ3</accession>
<name>A0A1N7GAJ3_9EURY</name>
<evidence type="ECO:0000256" key="1">
    <source>
        <dbReference type="SAM" id="Phobius"/>
    </source>
</evidence>
<geneLocation type="plasmid" evidence="2">
    <name>unnamed2</name>
</geneLocation>
<keyword evidence="1" id="KW-0812">Transmembrane</keyword>
<feature type="transmembrane region" description="Helical" evidence="1">
    <location>
        <begin position="82"/>
        <end position="104"/>
    </location>
</feature>
<dbReference type="InterPro" id="IPR045919">
    <property type="entry name" value="DUF6338"/>
</dbReference>
<evidence type="ECO:0000313" key="2">
    <source>
        <dbReference type="EMBL" id="APX98500.1"/>
    </source>
</evidence>
<keyword evidence="1" id="KW-0472">Membrane</keyword>
<organism evidence="3 4">
    <name type="scientific">Natronorubrum daqingense</name>
    <dbReference type="NCBI Taxonomy" id="588898"/>
    <lineage>
        <taxon>Archaea</taxon>
        <taxon>Methanobacteriati</taxon>
        <taxon>Methanobacteriota</taxon>
        <taxon>Stenosarchaea group</taxon>
        <taxon>Halobacteria</taxon>
        <taxon>Halobacteriales</taxon>
        <taxon>Natrialbaceae</taxon>
        <taxon>Natronorubrum</taxon>
    </lineage>
</organism>
<dbReference type="Proteomes" id="UP000187321">
    <property type="component" value="Plasmid unnamed2"/>
</dbReference>
<keyword evidence="1" id="KW-1133">Transmembrane helix</keyword>
<dbReference type="RefSeq" id="WP_076584401.1">
    <property type="nucleotide sequence ID" value="NZ_CP019329.1"/>
</dbReference>